<name>A0A183DJP9_9BILA</name>
<keyword evidence="3" id="KW-1185">Reference proteome</keyword>
<organism evidence="4">
    <name type="scientific">Gongylonema pulchrum</name>
    <dbReference type="NCBI Taxonomy" id="637853"/>
    <lineage>
        <taxon>Eukaryota</taxon>
        <taxon>Metazoa</taxon>
        <taxon>Ecdysozoa</taxon>
        <taxon>Nematoda</taxon>
        <taxon>Chromadorea</taxon>
        <taxon>Rhabditida</taxon>
        <taxon>Spirurina</taxon>
        <taxon>Spiruromorpha</taxon>
        <taxon>Spiruroidea</taxon>
        <taxon>Gongylonematidae</taxon>
        <taxon>Gongylonema</taxon>
    </lineage>
</organism>
<evidence type="ECO:0000313" key="2">
    <source>
        <dbReference type="EMBL" id="VDK66530.1"/>
    </source>
</evidence>
<reference evidence="2 3" key="2">
    <citation type="submission" date="2018-11" db="EMBL/GenBank/DDBJ databases">
        <authorList>
            <consortium name="Pathogen Informatics"/>
        </authorList>
    </citation>
    <scope>NUCLEOTIDE SEQUENCE [LARGE SCALE GENOMIC DNA]</scope>
</reference>
<protein>
    <submittedName>
        <fullName evidence="2 4">Uncharacterized protein</fullName>
    </submittedName>
</protein>
<sequence length="83" mass="9167">MEVAGSANTTSDCETYAADYSNLQTLEQSTPSTPTENSRFPESTGGLQSRLQYMHPFSGIYTPPVLPLLSPFVPLRKFLQSYC</sequence>
<dbReference type="OrthoDB" id="10427131at2759"/>
<evidence type="ECO:0000256" key="1">
    <source>
        <dbReference type="SAM" id="MobiDB-lite"/>
    </source>
</evidence>
<dbReference type="EMBL" id="UYRT01027597">
    <property type="protein sequence ID" value="VDK66530.1"/>
    <property type="molecule type" value="Genomic_DNA"/>
</dbReference>
<dbReference type="Proteomes" id="UP000271098">
    <property type="component" value="Unassembled WGS sequence"/>
</dbReference>
<evidence type="ECO:0000313" key="4">
    <source>
        <dbReference type="WBParaSite" id="GPUH_0000895001-mRNA-1"/>
    </source>
</evidence>
<proteinExistence type="predicted"/>
<dbReference type="WBParaSite" id="GPUH_0000895001-mRNA-1">
    <property type="protein sequence ID" value="GPUH_0000895001-mRNA-1"/>
    <property type="gene ID" value="GPUH_0000895001"/>
</dbReference>
<evidence type="ECO:0000313" key="3">
    <source>
        <dbReference type="Proteomes" id="UP000271098"/>
    </source>
</evidence>
<dbReference type="AlphaFoldDB" id="A0A183DJP9"/>
<reference evidence="4" key="1">
    <citation type="submission" date="2016-06" db="UniProtKB">
        <authorList>
            <consortium name="WormBaseParasite"/>
        </authorList>
    </citation>
    <scope>IDENTIFICATION</scope>
</reference>
<accession>A0A183DJP9</accession>
<gene>
    <name evidence="2" type="ORF">GPUH_LOCUS8943</name>
</gene>
<feature type="region of interest" description="Disordered" evidence="1">
    <location>
        <begin position="26"/>
        <end position="45"/>
    </location>
</feature>